<dbReference type="RefSeq" id="XP_017990325.1">
    <property type="nucleotide sequence ID" value="XM_018135905.1"/>
</dbReference>
<gene>
    <name evidence="2" type="ORF">Malapachy_1401</name>
</gene>
<keyword evidence="3" id="KW-1185">Reference proteome</keyword>
<name>A0A0M9VMV9_9BASI</name>
<dbReference type="InterPro" id="IPR046348">
    <property type="entry name" value="SIS_dom_sf"/>
</dbReference>
<dbReference type="CDD" id="cd05014">
    <property type="entry name" value="SIS_Kpsf"/>
    <property type="match status" value="1"/>
</dbReference>
<accession>A0A0M9VMV9</accession>
<dbReference type="OrthoDB" id="1872003at2759"/>
<dbReference type="PANTHER" id="PTHR38418:SF2">
    <property type="entry name" value="SUGAR ISOMERASE, KPSF_GUTQ (AFU_ORTHOLOGUE AFUA_6G08860)"/>
    <property type="match status" value="1"/>
</dbReference>
<evidence type="ECO:0000259" key="1">
    <source>
        <dbReference type="PROSITE" id="PS51464"/>
    </source>
</evidence>
<dbReference type="InterPro" id="IPR001347">
    <property type="entry name" value="SIS_dom"/>
</dbReference>
<evidence type="ECO:0000313" key="2">
    <source>
        <dbReference type="EMBL" id="KOS12693.1"/>
    </source>
</evidence>
<dbReference type="AlphaFoldDB" id="A0A0M9VMV9"/>
<dbReference type="PANTHER" id="PTHR38418">
    <property type="entry name" value="SUGAR ISOMERASE, KPSF/GUTQ (AFU_ORTHOLOGUE AFUA_6G08860)"/>
    <property type="match status" value="1"/>
</dbReference>
<organism evidence="2 3">
    <name type="scientific">Malassezia pachydermatis</name>
    <dbReference type="NCBI Taxonomy" id="77020"/>
    <lineage>
        <taxon>Eukaryota</taxon>
        <taxon>Fungi</taxon>
        <taxon>Dikarya</taxon>
        <taxon>Basidiomycota</taxon>
        <taxon>Ustilaginomycotina</taxon>
        <taxon>Malasseziomycetes</taxon>
        <taxon>Malasseziales</taxon>
        <taxon>Malasseziaceae</taxon>
        <taxon>Malassezia</taxon>
    </lineage>
</organism>
<reference evidence="2 3" key="1">
    <citation type="submission" date="2015-07" db="EMBL/GenBank/DDBJ databases">
        <title>Draft Genome Sequence of Malassezia furfur CBS1878 and Malassezia pachydermatis CBS1879.</title>
        <authorList>
            <person name="Triana S."/>
            <person name="Ohm R."/>
            <person name="Gonzalez A."/>
            <person name="DeCock H."/>
            <person name="Restrepo S."/>
            <person name="Celis A."/>
        </authorList>
    </citation>
    <scope>NUCLEOTIDE SEQUENCE [LARGE SCALE GENOMIC DNA]</scope>
    <source>
        <strain evidence="2 3">CBS 1879</strain>
    </source>
</reference>
<dbReference type="GeneID" id="28727780"/>
<evidence type="ECO:0000313" key="3">
    <source>
        <dbReference type="Proteomes" id="UP000037751"/>
    </source>
</evidence>
<dbReference type="STRING" id="77020.A0A0M9VMV9"/>
<dbReference type="Proteomes" id="UP000037751">
    <property type="component" value="Unassembled WGS sequence"/>
</dbReference>
<dbReference type="InterPro" id="IPR035474">
    <property type="entry name" value="SIS_Kpsf"/>
</dbReference>
<dbReference type="Pfam" id="PF01380">
    <property type="entry name" value="SIS"/>
    <property type="match status" value="1"/>
</dbReference>
<dbReference type="GO" id="GO:0097367">
    <property type="term" value="F:carbohydrate derivative binding"/>
    <property type="evidence" value="ECO:0007669"/>
    <property type="project" value="InterPro"/>
</dbReference>
<dbReference type="SUPFAM" id="SSF53697">
    <property type="entry name" value="SIS domain"/>
    <property type="match status" value="1"/>
</dbReference>
<comment type="caution">
    <text evidence="2">The sequence shown here is derived from an EMBL/GenBank/DDBJ whole genome shotgun (WGS) entry which is preliminary data.</text>
</comment>
<sequence length="252" mass="26742">MNNGVAYGATENEKDPIFGALSVAQLILQREAAALQFVAHALESQQRLREEWKRALALAVNYTSTETTTRGGKIVLVGVGKSGIVARKIASTLTSVGTPAFFLHPIEGFHGDLGIINPGSDVVFAMSYSGNTPEVLAFMSLPQVQQCPRIAMTANRFGRLVQLVDVILDCSGPDNLLQQENGVINTSSTEAWPPIPAPTTSTTIMMALGDAFAMSLTNAKGIDCTAFFANHPGGNLGQVGQLKPAPDKEETN</sequence>
<dbReference type="PROSITE" id="PS51464">
    <property type="entry name" value="SIS"/>
    <property type="match status" value="1"/>
</dbReference>
<dbReference type="VEuPathDB" id="FungiDB:Malapachy_1401"/>
<proteinExistence type="predicted"/>
<protein>
    <recommendedName>
        <fullName evidence="1">SIS domain-containing protein</fullName>
    </recommendedName>
</protein>
<dbReference type="GO" id="GO:1901135">
    <property type="term" value="P:carbohydrate derivative metabolic process"/>
    <property type="evidence" value="ECO:0007669"/>
    <property type="project" value="InterPro"/>
</dbReference>
<dbReference type="Gene3D" id="3.40.50.10490">
    <property type="entry name" value="Glucose-6-phosphate isomerase like protein, domain 1"/>
    <property type="match status" value="1"/>
</dbReference>
<feature type="domain" description="SIS" evidence="1">
    <location>
        <begin position="64"/>
        <end position="222"/>
    </location>
</feature>
<dbReference type="EMBL" id="LGAV01000009">
    <property type="protein sequence ID" value="KOS12693.1"/>
    <property type="molecule type" value="Genomic_DNA"/>
</dbReference>